<keyword evidence="10" id="KW-0521">NADP</keyword>
<keyword evidence="7 10" id="KW-0460">Magnesium</keyword>
<proteinExistence type="inferred from homology"/>
<keyword evidence="6 10" id="KW-0479">Metal-binding</keyword>
<feature type="binding site" evidence="10">
    <location>
        <position position="52"/>
    </location>
    <ligand>
        <name>NADP(+)</name>
        <dbReference type="ChEBI" id="CHEBI:58349"/>
    </ligand>
</feature>
<dbReference type="GO" id="GO:0009099">
    <property type="term" value="P:L-valine biosynthetic process"/>
    <property type="evidence" value="ECO:0007669"/>
    <property type="project" value="UniProtKB-UniRule"/>
</dbReference>
<evidence type="ECO:0000256" key="6">
    <source>
        <dbReference type="ARBA" id="ARBA00022723"/>
    </source>
</evidence>
<comment type="catalytic activity">
    <reaction evidence="10">
        <text>(2R)-2,3-dihydroxy-3-methylbutanoate + NADP(+) = (2S)-2-acetolactate + NADPH + H(+)</text>
        <dbReference type="Rhea" id="RHEA:22068"/>
        <dbReference type="ChEBI" id="CHEBI:15378"/>
        <dbReference type="ChEBI" id="CHEBI:49072"/>
        <dbReference type="ChEBI" id="CHEBI:57783"/>
        <dbReference type="ChEBI" id="CHEBI:58349"/>
        <dbReference type="ChEBI" id="CHEBI:58476"/>
        <dbReference type="EC" id="1.1.1.86"/>
    </reaction>
</comment>
<evidence type="ECO:0000256" key="4">
    <source>
        <dbReference type="ARBA" id="ARBA00010318"/>
    </source>
</evidence>
<dbReference type="AlphaFoldDB" id="A0A0Q3WRM3"/>
<dbReference type="Gene3D" id="6.10.240.10">
    <property type="match status" value="1"/>
</dbReference>
<feature type="domain" description="KARI C-terminal knotted" evidence="13">
    <location>
        <begin position="182"/>
        <end position="327"/>
    </location>
</feature>
<comment type="function">
    <text evidence="1 10">Involved in the biosynthesis of branched-chain amino acids (BCAA). Catalyzes an alkyl-migration followed by a ketol-acid reduction of (S)-2-acetolactate (S2AL) to yield (R)-2,3-dihydroxy-isovalerate. In the isomerase reaction, S2AL is rearranged via a Mg-dependent methyl migration to produce 3-hydroxy-3-methyl-2-ketobutyrate (HMKB). In the reductase reaction, this 2-ketoacid undergoes a metal-dependent reduction by NADPH to yield (R)-2,3-dihydroxy-isovalerate.</text>
</comment>
<sequence length="342" mass="37998">MAKVYYDHDIQEEVLRGKKVAIVGYGSQGHAHAQNLRDSGYDVVIGLREGNSWNQAVQDGFQVKSVKEASEEADLIMVLLPDEKQTKVYNEEIKPGLYPGKALVFAHGFNIHFHQIVPPENVDVFLVAPKGPGHLVRRTYTENAGVPALIAVHQDVTGDARDLAFAYAKAIGGSRAGVLETTFKEETETDLFGEQAVLCGGLTSLVKAGFETLTEAGYQPEVAYFECLHEMKLIVDLMYEDGLKGMRYSISDTAQWGDFVSGPRVVNEETKERMKELLKEIQTGQFAKAWILENQANRPVFNAINESEKQHPIEVVGEELRKLMPFVSSKKEQKEAVANAKN</sequence>
<comment type="catalytic activity">
    <reaction evidence="10">
        <text>(2R,3R)-2,3-dihydroxy-3-methylpentanoate + NADP(+) = (S)-2-ethyl-2-hydroxy-3-oxobutanoate + NADPH + H(+)</text>
        <dbReference type="Rhea" id="RHEA:13493"/>
        <dbReference type="ChEBI" id="CHEBI:15378"/>
        <dbReference type="ChEBI" id="CHEBI:49256"/>
        <dbReference type="ChEBI" id="CHEBI:49258"/>
        <dbReference type="ChEBI" id="CHEBI:57783"/>
        <dbReference type="ChEBI" id="CHEBI:58349"/>
        <dbReference type="EC" id="1.1.1.86"/>
    </reaction>
</comment>
<evidence type="ECO:0000256" key="9">
    <source>
        <dbReference type="ARBA" id="ARBA00023304"/>
    </source>
</evidence>
<comment type="caution">
    <text evidence="10">Lacks conserved residue(s) required for the propagation of feature annotation.</text>
</comment>
<dbReference type="EC" id="1.1.1.86" evidence="10"/>
<accession>A0A0Q3WRM3</accession>
<evidence type="ECO:0000313" key="15">
    <source>
        <dbReference type="Proteomes" id="UP000051888"/>
    </source>
</evidence>
<dbReference type="HAMAP" id="MF_00435">
    <property type="entry name" value="IlvC"/>
    <property type="match status" value="1"/>
</dbReference>
<feature type="active site" evidence="10">
    <location>
        <position position="107"/>
    </location>
</feature>
<dbReference type="PROSITE" id="PS51850">
    <property type="entry name" value="KARI_N"/>
    <property type="match status" value="1"/>
</dbReference>
<dbReference type="InterPro" id="IPR014359">
    <property type="entry name" value="KARI_prok"/>
</dbReference>
<dbReference type="OrthoDB" id="9804088at2"/>
<feature type="binding site" evidence="10 11">
    <location>
        <position position="194"/>
    </location>
    <ligand>
        <name>Mg(2+)</name>
        <dbReference type="ChEBI" id="CHEBI:18420"/>
        <label>1</label>
    </ligand>
</feature>
<keyword evidence="14" id="KW-0413">Isomerase</keyword>
<protein>
    <recommendedName>
        <fullName evidence="10">Ketol-acid reductoisomerase (NADP(+))</fullName>
        <shortName evidence="10">KARI</shortName>
        <ecNumber evidence="10">1.1.1.86</ecNumber>
    </recommendedName>
    <alternativeName>
        <fullName evidence="10">Acetohydroxy-acid isomeroreductase</fullName>
        <shortName evidence="10">AHIR</shortName>
    </alternativeName>
    <alternativeName>
        <fullName evidence="10">Alpha-keto-beta-hydroxylacyl reductoisomerase</fullName>
    </alternativeName>
</protein>
<evidence type="ECO:0000256" key="8">
    <source>
        <dbReference type="ARBA" id="ARBA00023002"/>
    </source>
</evidence>
<evidence type="ECO:0000256" key="11">
    <source>
        <dbReference type="PROSITE-ProRule" id="PRU01198"/>
    </source>
</evidence>
<feature type="binding site" evidence="10">
    <location>
        <begin position="25"/>
        <end position="28"/>
    </location>
    <ligand>
        <name>NADP(+)</name>
        <dbReference type="ChEBI" id="CHEBI:58349"/>
    </ligand>
</feature>
<dbReference type="PANTHER" id="PTHR21371">
    <property type="entry name" value="KETOL-ACID REDUCTOISOMERASE, MITOCHONDRIAL"/>
    <property type="match status" value="1"/>
</dbReference>
<name>A0A0Q3WRM3_9BACI</name>
<comment type="caution">
    <text evidence="14">The sequence shown here is derived from an EMBL/GenBank/DDBJ whole genome shotgun (WGS) entry which is preliminary data.</text>
</comment>
<comment type="pathway">
    <text evidence="3 10">Amino-acid biosynthesis; L-isoleucine biosynthesis; L-isoleucine from 2-oxobutanoate: step 2/4.</text>
</comment>
<comment type="cofactor">
    <cofactor evidence="10">
        <name>Mg(2+)</name>
        <dbReference type="ChEBI" id="CHEBI:18420"/>
    </cofactor>
    <text evidence="10">Binds 2 magnesium ions per subunit.</text>
</comment>
<reference evidence="14 15" key="1">
    <citation type="submission" date="2015-09" db="EMBL/GenBank/DDBJ databases">
        <title>Genome sequencing project for genomic taxonomy and phylogenomics of Bacillus-like bacteria.</title>
        <authorList>
            <person name="Liu B."/>
            <person name="Wang J."/>
            <person name="Zhu Y."/>
            <person name="Liu G."/>
            <person name="Chen Q."/>
            <person name="Chen Z."/>
            <person name="Lan J."/>
            <person name="Che J."/>
            <person name="Ge C."/>
            <person name="Shi H."/>
            <person name="Pan Z."/>
            <person name="Liu X."/>
        </authorList>
    </citation>
    <scope>NUCLEOTIDE SEQUENCE [LARGE SCALE GENOMIC DNA]</scope>
    <source>
        <strain evidence="14 15">LMG 18435</strain>
    </source>
</reference>
<dbReference type="NCBIfam" id="TIGR00465">
    <property type="entry name" value="ilvC"/>
    <property type="match status" value="1"/>
</dbReference>
<evidence type="ECO:0000259" key="12">
    <source>
        <dbReference type="PROSITE" id="PS51850"/>
    </source>
</evidence>
<evidence type="ECO:0000259" key="13">
    <source>
        <dbReference type="PROSITE" id="PS51851"/>
    </source>
</evidence>
<dbReference type="FunFam" id="3.40.50.720:FF:000023">
    <property type="entry name" value="Ketol-acid reductoisomerase (NADP(+))"/>
    <property type="match status" value="1"/>
</dbReference>
<keyword evidence="5 10" id="KW-0028">Amino-acid biosynthesis</keyword>
<evidence type="ECO:0000256" key="5">
    <source>
        <dbReference type="ARBA" id="ARBA00022605"/>
    </source>
</evidence>
<dbReference type="GO" id="GO:0004455">
    <property type="term" value="F:ketol-acid reductoisomerase activity"/>
    <property type="evidence" value="ECO:0007669"/>
    <property type="project" value="UniProtKB-UniRule"/>
</dbReference>
<feature type="binding site" evidence="10 11">
    <location>
        <position position="190"/>
    </location>
    <ligand>
        <name>Mg(2+)</name>
        <dbReference type="ChEBI" id="CHEBI:18420"/>
        <label>1</label>
    </ligand>
</feature>
<dbReference type="NCBIfam" id="NF009940">
    <property type="entry name" value="PRK13403.1"/>
    <property type="match status" value="1"/>
</dbReference>
<comment type="pathway">
    <text evidence="2 10">Amino-acid biosynthesis; L-valine biosynthesis; L-valine from pyruvate: step 2/4.</text>
</comment>
<dbReference type="PANTHER" id="PTHR21371:SF1">
    <property type="entry name" value="KETOL-ACID REDUCTOISOMERASE, MITOCHONDRIAL"/>
    <property type="match status" value="1"/>
</dbReference>
<dbReference type="PATRIC" id="fig|157838.3.peg.4828"/>
<dbReference type="UniPathway" id="UPA00049">
    <property type="reaction ID" value="UER00060"/>
</dbReference>
<evidence type="ECO:0000313" key="14">
    <source>
        <dbReference type="EMBL" id="KQL50354.1"/>
    </source>
</evidence>
<dbReference type="InterPro" id="IPR036291">
    <property type="entry name" value="NAD(P)-bd_dom_sf"/>
</dbReference>
<dbReference type="GO" id="GO:0050661">
    <property type="term" value="F:NADP binding"/>
    <property type="evidence" value="ECO:0007669"/>
    <property type="project" value="InterPro"/>
</dbReference>
<dbReference type="SUPFAM" id="SSF48179">
    <property type="entry name" value="6-phosphogluconate dehydrogenase C-terminal domain-like"/>
    <property type="match status" value="1"/>
</dbReference>
<dbReference type="NCBIfam" id="NF004017">
    <property type="entry name" value="PRK05479.1"/>
    <property type="match status" value="1"/>
</dbReference>
<dbReference type="UniPathway" id="UPA00047">
    <property type="reaction ID" value="UER00056"/>
</dbReference>
<evidence type="ECO:0000256" key="3">
    <source>
        <dbReference type="ARBA" id="ARBA00004885"/>
    </source>
</evidence>
<organism evidence="14 15">
    <name type="scientific">Heyndrickxia shackletonii</name>
    <dbReference type="NCBI Taxonomy" id="157838"/>
    <lineage>
        <taxon>Bacteria</taxon>
        <taxon>Bacillati</taxon>
        <taxon>Bacillota</taxon>
        <taxon>Bacilli</taxon>
        <taxon>Bacillales</taxon>
        <taxon>Bacillaceae</taxon>
        <taxon>Heyndrickxia</taxon>
    </lineage>
</organism>
<dbReference type="Gene3D" id="3.40.50.720">
    <property type="entry name" value="NAD(P)-binding Rossmann-like Domain"/>
    <property type="match status" value="1"/>
</dbReference>
<dbReference type="Pfam" id="PF01450">
    <property type="entry name" value="KARI_C"/>
    <property type="match status" value="1"/>
</dbReference>
<dbReference type="SUPFAM" id="SSF51735">
    <property type="entry name" value="NAD(P)-binding Rossmann-fold domains"/>
    <property type="match status" value="1"/>
</dbReference>
<evidence type="ECO:0000256" key="2">
    <source>
        <dbReference type="ARBA" id="ARBA00004864"/>
    </source>
</evidence>
<evidence type="ECO:0000256" key="1">
    <source>
        <dbReference type="ARBA" id="ARBA00002172"/>
    </source>
</evidence>
<dbReference type="InterPro" id="IPR000506">
    <property type="entry name" value="KARI_C"/>
</dbReference>
<dbReference type="RefSeq" id="WP_055741957.1">
    <property type="nucleotide sequence ID" value="NZ_JAAIWL010000038.1"/>
</dbReference>
<dbReference type="PROSITE" id="PS51851">
    <property type="entry name" value="KARI_C"/>
    <property type="match status" value="1"/>
</dbReference>
<evidence type="ECO:0000256" key="7">
    <source>
        <dbReference type="ARBA" id="ARBA00022842"/>
    </source>
</evidence>
<gene>
    <name evidence="10" type="primary">ilvC</name>
    <name evidence="14" type="ORF">AN964_22045</name>
</gene>
<dbReference type="GO" id="GO:0000287">
    <property type="term" value="F:magnesium ion binding"/>
    <property type="evidence" value="ECO:0007669"/>
    <property type="project" value="UniProtKB-UniRule"/>
</dbReference>
<dbReference type="PIRSF" id="PIRSF000116">
    <property type="entry name" value="IlvC_gammaproteo"/>
    <property type="match status" value="1"/>
</dbReference>
<evidence type="ECO:0000256" key="10">
    <source>
        <dbReference type="HAMAP-Rule" id="MF_00435"/>
    </source>
</evidence>
<dbReference type="STRING" id="157838.AN964_22045"/>
<dbReference type="Proteomes" id="UP000051888">
    <property type="component" value="Unassembled WGS sequence"/>
</dbReference>
<feature type="binding site" evidence="10">
    <location>
        <position position="133"/>
    </location>
    <ligand>
        <name>NADP(+)</name>
        <dbReference type="ChEBI" id="CHEBI:58349"/>
    </ligand>
</feature>
<comment type="similarity">
    <text evidence="4 10 11">Belongs to the ketol-acid reductoisomerase family.</text>
</comment>
<dbReference type="InterPro" id="IPR008927">
    <property type="entry name" value="6-PGluconate_DH-like_C_sf"/>
</dbReference>
<dbReference type="GO" id="GO:0009097">
    <property type="term" value="P:isoleucine biosynthetic process"/>
    <property type="evidence" value="ECO:0007669"/>
    <property type="project" value="UniProtKB-UniRule"/>
</dbReference>
<feature type="binding site" evidence="10 11">
    <location>
        <position position="190"/>
    </location>
    <ligand>
        <name>Mg(2+)</name>
        <dbReference type="ChEBI" id="CHEBI:18420"/>
        <label>2</label>
    </ligand>
</feature>
<dbReference type="GO" id="GO:0016853">
    <property type="term" value="F:isomerase activity"/>
    <property type="evidence" value="ECO:0007669"/>
    <property type="project" value="UniProtKB-KW"/>
</dbReference>
<feature type="binding site" evidence="10 11">
    <location>
        <position position="226"/>
    </location>
    <ligand>
        <name>Mg(2+)</name>
        <dbReference type="ChEBI" id="CHEBI:18420"/>
        <label>2</label>
    </ligand>
</feature>
<dbReference type="Pfam" id="PF07991">
    <property type="entry name" value="KARI_N"/>
    <property type="match status" value="1"/>
</dbReference>
<dbReference type="InterPro" id="IPR013116">
    <property type="entry name" value="KARI_N"/>
</dbReference>
<dbReference type="InterPro" id="IPR013023">
    <property type="entry name" value="KARI"/>
</dbReference>
<dbReference type="GO" id="GO:0005829">
    <property type="term" value="C:cytosol"/>
    <property type="evidence" value="ECO:0007669"/>
    <property type="project" value="TreeGrafter"/>
</dbReference>
<feature type="binding site" evidence="10 11">
    <location>
        <position position="230"/>
    </location>
    <ligand>
        <name>Mg(2+)</name>
        <dbReference type="ChEBI" id="CHEBI:18420"/>
        <label>2</label>
    </ligand>
</feature>
<keyword evidence="9 10" id="KW-0100">Branched-chain amino acid biosynthesis</keyword>
<keyword evidence="15" id="KW-1185">Reference proteome</keyword>
<feature type="binding site" evidence="10">
    <location>
        <position position="48"/>
    </location>
    <ligand>
        <name>NADP(+)</name>
        <dbReference type="ChEBI" id="CHEBI:58349"/>
    </ligand>
</feature>
<dbReference type="EMBL" id="LJJC01000015">
    <property type="protein sequence ID" value="KQL50354.1"/>
    <property type="molecule type" value="Genomic_DNA"/>
</dbReference>
<feature type="binding site" evidence="10 11">
    <location>
        <position position="251"/>
    </location>
    <ligand>
        <name>substrate</name>
    </ligand>
</feature>
<feature type="domain" description="KARI N-terminal Rossmann" evidence="12">
    <location>
        <begin position="2"/>
        <end position="181"/>
    </location>
</feature>
<keyword evidence="8 10" id="KW-0560">Oxidoreductase</keyword>